<dbReference type="PANTHER" id="PTHR14398">
    <property type="entry name" value="RNA RECOGNITION RRM/RNP DOMAIN"/>
    <property type="match status" value="1"/>
</dbReference>
<feature type="region of interest" description="Disordered" evidence="6">
    <location>
        <begin position="540"/>
        <end position="559"/>
    </location>
</feature>
<feature type="compositionally biased region" description="Low complexity" evidence="6">
    <location>
        <begin position="493"/>
        <end position="507"/>
    </location>
</feature>
<dbReference type="Proteomes" id="UP001147752">
    <property type="component" value="Unassembled WGS sequence"/>
</dbReference>
<keyword evidence="2 4" id="KW-0694">RNA-binding</keyword>
<sequence length="728" mass="79907">MQFTDAEAADVKKWVVKKLEDISDADSDVLADYVLALVRSDAPAEEIKKVSVENLEDFLREHTQPFVTELFTTFGPKQPAPPTPAPAPQPQRQAQPAAHIPSSQPPENAPSGPRAAVTPGSANRKRTFNEGFQGEPEHDDGGFQNRAMKTARRGARGGARGDFMGGHQMQPGQQYPPQQQGQPFPLQQQGQQFPPHQQGQQFPPQQPGGFPMMPGFPPFDPNDPMAAMMAMQGMQGMGFPQMPGMPMPGMPGPGQPGVDQIPQSNQRCPFYDTQGICYLGNTCPYQHGEGAVSKDDEYDPKTAGMHAQRGGAPMRGDRGRGRGRGGFSGRGRGRSDFSSAGPNEDQSVTTIVVEQIPDDKFNEDSVREFFSEFGSITEVTLQPYKKIALVKYETFPEAKAAWSSPKVIFDNRFVKVYWYKPNREEKHDSAQPEAPAFNQEEFEKQQQEAQRVHEEKMKKRQETEAAKQALERQREELLKKQQEERARLMQRLGGTADTSDAAGSGDAMSVEPAADENISDETKQLRAQLAALEAEAKSLGLDPAADPSGRGGYRGRGAFRGRGTYRGRGAYDPNFRGGYRGRGGFAARGRGGVLRLDNRPRRVAVSGVELNSDKDEALRQHLMGVGEYESIEAHPDQPNTVVVAFKERFQAEKLMFSPWNIPSVGEVQLTWVANPPIVLPTAGSSTEFKGGIGHDEPEDTVMSSTSVANTAPARDMDYDVAEDDRWGA</sequence>
<feature type="zinc finger region" description="C3H1-type" evidence="5">
    <location>
        <begin position="262"/>
        <end position="290"/>
    </location>
</feature>
<dbReference type="AlphaFoldDB" id="A0A9W9SSY7"/>
<accession>A0A9W9SSY7</accession>
<feature type="region of interest" description="Disordered" evidence="6">
    <location>
        <begin position="425"/>
        <end position="471"/>
    </location>
</feature>
<dbReference type="GO" id="GO:0005634">
    <property type="term" value="C:nucleus"/>
    <property type="evidence" value="ECO:0007669"/>
    <property type="project" value="TreeGrafter"/>
</dbReference>
<feature type="compositionally biased region" description="Basic and acidic residues" evidence="6">
    <location>
        <begin position="441"/>
        <end position="471"/>
    </location>
</feature>
<dbReference type="SUPFAM" id="SSF54928">
    <property type="entry name" value="RNA-binding domain, RBD"/>
    <property type="match status" value="1"/>
</dbReference>
<keyword evidence="5" id="KW-0862">Zinc</keyword>
<reference evidence="9" key="2">
    <citation type="journal article" date="2023" name="IMA Fungus">
        <title>Comparative genomic study of the Penicillium genus elucidates a diverse pangenome and 15 lateral gene transfer events.</title>
        <authorList>
            <person name="Petersen C."/>
            <person name="Sorensen T."/>
            <person name="Nielsen M.R."/>
            <person name="Sondergaard T.E."/>
            <person name="Sorensen J.L."/>
            <person name="Fitzpatrick D.A."/>
            <person name="Frisvad J.C."/>
            <person name="Nielsen K.L."/>
        </authorList>
    </citation>
    <scope>NUCLEOTIDE SEQUENCE</scope>
    <source>
        <strain evidence="9">IBT 3081</strain>
    </source>
</reference>
<evidence type="ECO:0000313" key="10">
    <source>
        <dbReference type="Proteomes" id="UP001147752"/>
    </source>
</evidence>
<feature type="region of interest" description="Disordered" evidence="6">
    <location>
        <begin position="294"/>
        <end position="347"/>
    </location>
</feature>
<dbReference type="SUPFAM" id="SSF101233">
    <property type="entry name" value="PWI domain"/>
    <property type="match status" value="1"/>
</dbReference>
<dbReference type="Pfam" id="PF01480">
    <property type="entry name" value="PWI"/>
    <property type="match status" value="1"/>
</dbReference>
<dbReference type="OrthoDB" id="443401at2759"/>
<dbReference type="GO" id="GO:0003723">
    <property type="term" value="F:RNA binding"/>
    <property type="evidence" value="ECO:0007669"/>
    <property type="project" value="UniProtKB-UniRule"/>
</dbReference>
<dbReference type="Gene3D" id="3.30.70.330">
    <property type="match status" value="1"/>
</dbReference>
<keyword evidence="5" id="KW-0479">Metal-binding</keyword>
<dbReference type="InterPro" id="IPR045137">
    <property type="entry name" value="RBM26/27"/>
</dbReference>
<dbReference type="Pfam" id="PF00076">
    <property type="entry name" value="RRM_1"/>
    <property type="match status" value="1"/>
</dbReference>
<proteinExistence type="predicted"/>
<dbReference type="EMBL" id="JAPZBT010000001">
    <property type="protein sequence ID" value="KAJ5384007.1"/>
    <property type="molecule type" value="Genomic_DNA"/>
</dbReference>
<feature type="domain" description="C3H1-type" evidence="8">
    <location>
        <begin position="262"/>
        <end position="290"/>
    </location>
</feature>
<dbReference type="RefSeq" id="XP_056583783.1">
    <property type="nucleotide sequence ID" value="XM_056719648.1"/>
</dbReference>
<dbReference type="PROSITE" id="PS50103">
    <property type="entry name" value="ZF_C3H1"/>
    <property type="match status" value="1"/>
</dbReference>
<comment type="function">
    <text evidence="3">May be involved in the turnover of nuclear polyadenylated (pA+) RNA.</text>
</comment>
<reference evidence="9" key="1">
    <citation type="submission" date="2022-12" db="EMBL/GenBank/DDBJ databases">
        <authorList>
            <person name="Petersen C."/>
        </authorList>
    </citation>
    <scope>NUCLEOTIDE SEQUENCE</scope>
    <source>
        <strain evidence="9">IBT 3081</strain>
    </source>
</reference>
<organism evidence="9 10">
    <name type="scientific">Penicillium concentricum</name>
    <dbReference type="NCBI Taxonomy" id="293559"/>
    <lineage>
        <taxon>Eukaryota</taxon>
        <taxon>Fungi</taxon>
        <taxon>Dikarya</taxon>
        <taxon>Ascomycota</taxon>
        <taxon>Pezizomycotina</taxon>
        <taxon>Eurotiomycetes</taxon>
        <taxon>Eurotiomycetidae</taxon>
        <taxon>Eurotiales</taxon>
        <taxon>Aspergillaceae</taxon>
        <taxon>Penicillium</taxon>
    </lineage>
</organism>
<evidence type="ECO:0000256" key="3">
    <source>
        <dbReference type="ARBA" id="ARBA00043866"/>
    </source>
</evidence>
<protein>
    <recommendedName>
        <fullName evidence="11">C3H1-type domain-containing protein</fullName>
    </recommendedName>
</protein>
<evidence type="ECO:0008006" key="11">
    <source>
        <dbReference type="Google" id="ProtNLM"/>
    </source>
</evidence>
<evidence type="ECO:0000259" key="7">
    <source>
        <dbReference type="PROSITE" id="PS50102"/>
    </source>
</evidence>
<feature type="compositionally biased region" description="Pro residues" evidence="6">
    <location>
        <begin position="78"/>
        <end position="89"/>
    </location>
</feature>
<keyword evidence="5" id="KW-0863">Zinc-finger</keyword>
<dbReference type="InterPro" id="IPR000571">
    <property type="entry name" value="Znf_CCCH"/>
</dbReference>
<gene>
    <name evidence="9" type="ORF">N7517_001918</name>
</gene>
<dbReference type="FunFam" id="1.20.1390.10:FF:000007">
    <property type="entry name" value="CCCH zinc finger and RRM domain protein"/>
    <property type="match status" value="1"/>
</dbReference>
<feature type="compositionally biased region" description="Low complexity" evidence="6">
    <location>
        <begin position="165"/>
        <end position="213"/>
    </location>
</feature>
<dbReference type="GeneID" id="81458831"/>
<keyword evidence="1" id="KW-0507">mRNA processing</keyword>
<name>A0A9W9SSY7_9EURO</name>
<dbReference type="InterPro" id="IPR035979">
    <property type="entry name" value="RBD_domain_sf"/>
</dbReference>
<dbReference type="InterPro" id="IPR036483">
    <property type="entry name" value="PWI_dom_sf"/>
</dbReference>
<dbReference type="InterPro" id="IPR012677">
    <property type="entry name" value="Nucleotide-bd_a/b_plait_sf"/>
</dbReference>
<dbReference type="GO" id="GO:0006397">
    <property type="term" value="P:mRNA processing"/>
    <property type="evidence" value="ECO:0007669"/>
    <property type="project" value="UniProtKB-KW"/>
</dbReference>
<dbReference type="SMART" id="SM00360">
    <property type="entry name" value="RRM"/>
    <property type="match status" value="1"/>
</dbReference>
<comment type="caution">
    <text evidence="9">The sequence shown here is derived from an EMBL/GenBank/DDBJ whole genome shotgun (WGS) entry which is preliminary data.</text>
</comment>
<feature type="region of interest" description="Disordered" evidence="6">
    <location>
        <begin position="690"/>
        <end position="728"/>
    </location>
</feature>
<evidence type="ECO:0000256" key="2">
    <source>
        <dbReference type="ARBA" id="ARBA00022884"/>
    </source>
</evidence>
<feature type="region of interest" description="Disordered" evidence="6">
    <location>
        <begin position="493"/>
        <end position="522"/>
    </location>
</feature>
<dbReference type="Gene3D" id="1.20.1390.10">
    <property type="entry name" value="PWI domain"/>
    <property type="match status" value="1"/>
</dbReference>
<dbReference type="InterPro" id="IPR000504">
    <property type="entry name" value="RRM_dom"/>
</dbReference>
<dbReference type="GO" id="GO:0008270">
    <property type="term" value="F:zinc ion binding"/>
    <property type="evidence" value="ECO:0007669"/>
    <property type="project" value="UniProtKB-KW"/>
</dbReference>
<dbReference type="CDD" id="cd12257">
    <property type="entry name" value="RRM1_RBM26_like"/>
    <property type="match status" value="1"/>
</dbReference>
<evidence type="ECO:0000259" key="8">
    <source>
        <dbReference type="PROSITE" id="PS50103"/>
    </source>
</evidence>
<feature type="domain" description="RRM" evidence="7">
    <location>
        <begin position="349"/>
        <end position="421"/>
    </location>
</feature>
<evidence type="ECO:0000256" key="4">
    <source>
        <dbReference type="PROSITE-ProRule" id="PRU00176"/>
    </source>
</evidence>
<evidence type="ECO:0000256" key="5">
    <source>
        <dbReference type="PROSITE-ProRule" id="PRU00723"/>
    </source>
</evidence>
<dbReference type="FunFam" id="3.30.70.330:FF:000647">
    <property type="entry name" value="CCCH zinc finger and RRM domain protein"/>
    <property type="match status" value="1"/>
</dbReference>
<feature type="region of interest" description="Disordered" evidence="6">
    <location>
        <begin position="72"/>
        <end position="214"/>
    </location>
</feature>
<evidence type="ECO:0000256" key="1">
    <source>
        <dbReference type="ARBA" id="ARBA00022664"/>
    </source>
</evidence>
<keyword evidence="10" id="KW-1185">Reference proteome</keyword>
<dbReference type="PANTHER" id="PTHR14398:SF0">
    <property type="entry name" value="ZINC FINGER PROTEIN SWM"/>
    <property type="match status" value="1"/>
</dbReference>
<evidence type="ECO:0000256" key="6">
    <source>
        <dbReference type="SAM" id="MobiDB-lite"/>
    </source>
</evidence>
<dbReference type="InterPro" id="IPR002483">
    <property type="entry name" value="PWI_dom"/>
</dbReference>
<evidence type="ECO:0000313" key="9">
    <source>
        <dbReference type="EMBL" id="KAJ5384007.1"/>
    </source>
</evidence>
<dbReference type="PROSITE" id="PS50102">
    <property type="entry name" value="RRM"/>
    <property type="match status" value="1"/>
</dbReference>